<sequence length="250" mass="26123">MNQHRFDLHALAAAYALDALDPAERDDFAAHLPHCEDCRRDVAEFGATAARLAAATAQEPPPALKQRTMAAVDGVRQLPPRLPANGPARRLLHGLRRKAVPLALAASLAAAVSFAGIAAWQHQESQEAMQQAQQAEQQLDEVSTVLAAPDARAVHGRATNGALTTVVSSARQNKAVFTATGLPAPAPGTTYQLWLDQDGTMQPAGFIHADGTVPLDGDPADATAVGLTLEPSTGSPRPTTTPLLLLALPA</sequence>
<keyword evidence="7 11" id="KW-0472">Membrane</keyword>
<keyword evidence="6" id="KW-0805">Transcription regulation</keyword>
<dbReference type="RefSeq" id="WP_226651452.1">
    <property type="nucleotide sequence ID" value="NZ_BNDW01000004.1"/>
</dbReference>
<dbReference type="InterPro" id="IPR041916">
    <property type="entry name" value="Anti_sigma_zinc_sf"/>
</dbReference>
<comment type="subcellular location">
    <subcellularLocation>
        <location evidence="2">Cell membrane</location>
    </subcellularLocation>
    <subcellularLocation>
        <location evidence="1">Membrane</location>
        <topology evidence="1">Single-pass membrane protein</topology>
    </subcellularLocation>
</comment>
<evidence type="ECO:0000259" key="12">
    <source>
        <dbReference type="Pfam" id="PF10099"/>
    </source>
</evidence>
<proteinExistence type="predicted"/>
<dbReference type="PANTHER" id="PTHR37461">
    <property type="entry name" value="ANTI-SIGMA-K FACTOR RSKA"/>
    <property type="match status" value="1"/>
</dbReference>
<evidence type="ECO:0000256" key="8">
    <source>
        <dbReference type="ARBA" id="ARBA00023163"/>
    </source>
</evidence>
<evidence type="ECO:0000256" key="11">
    <source>
        <dbReference type="SAM" id="Phobius"/>
    </source>
</evidence>
<dbReference type="PANTHER" id="PTHR37461:SF1">
    <property type="entry name" value="ANTI-SIGMA-K FACTOR RSKA"/>
    <property type="match status" value="1"/>
</dbReference>
<dbReference type="InterPro" id="IPR018764">
    <property type="entry name" value="RskA_C"/>
</dbReference>
<reference evidence="13" key="1">
    <citation type="submission" date="2024-05" db="EMBL/GenBank/DDBJ databases">
        <title>Whole genome shotgun sequence of Streptomyces hydrogenans NBRC 13475.</title>
        <authorList>
            <person name="Komaki H."/>
            <person name="Tamura T."/>
        </authorList>
    </citation>
    <scope>NUCLEOTIDE SEQUENCE</scope>
    <source>
        <strain evidence="13">NBRC 13475</strain>
    </source>
</reference>
<keyword evidence="4 11" id="KW-0812">Transmembrane</keyword>
<feature type="domain" description="Anti-sigma K factor RskA C-terminal" evidence="12">
    <location>
        <begin position="107"/>
        <end position="242"/>
    </location>
</feature>
<protein>
    <recommendedName>
        <fullName evidence="10">Regulator of SigK</fullName>
    </recommendedName>
    <alternativeName>
        <fullName evidence="9">Sigma-K anti-sigma factor RskA</fullName>
    </alternativeName>
</protein>
<accession>A0ABQ3P598</accession>
<evidence type="ECO:0000256" key="10">
    <source>
        <dbReference type="ARBA" id="ARBA00030803"/>
    </source>
</evidence>
<evidence type="ECO:0000313" key="14">
    <source>
        <dbReference type="Proteomes" id="UP001052739"/>
    </source>
</evidence>
<name>A0ABQ3P598_9ACTN</name>
<evidence type="ECO:0000256" key="4">
    <source>
        <dbReference type="ARBA" id="ARBA00022692"/>
    </source>
</evidence>
<keyword evidence="8" id="KW-0804">Transcription</keyword>
<dbReference type="EMBL" id="BNDW01000004">
    <property type="protein sequence ID" value="GHI20199.1"/>
    <property type="molecule type" value="Genomic_DNA"/>
</dbReference>
<feature type="transmembrane region" description="Helical" evidence="11">
    <location>
        <begin position="99"/>
        <end position="120"/>
    </location>
</feature>
<evidence type="ECO:0000256" key="5">
    <source>
        <dbReference type="ARBA" id="ARBA00022989"/>
    </source>
</evidence>
<keyword evidence="3" id="KW-1003">Cell membrane</keyword>
<evidence type="ECO:0000256" key="3">
    <source>
        <dbReference type="ARBA" id="ARBA00022475"/>
    </source>
</evidence>
<evidence type="ECO:0000256" key="2">
    <source>
        <dbReference type="ARBA" id="ARBA00004236"/>
    </source>
</evidence>
<keyword evidence="5 11" id="KW-1133">Transmembrane helix</keyword>
<dbReference type="Proteomes" id="UP001052739">
    <property type="component" value="Unassembled WGS sequence"/>
</dbReference>
<keyword evidence="14" id="KW-1185">Reference proteome</keyword>
<organism evidence="13 14">
    <name type="scientific">Streptomyces hydrogenans</name>
    <dbReference type="NCBI Taxonomy" id="1873719"/>
    <lineage>
        <taxon>Bacteria</taxon>
        <taxon>Bacillati</taxon>
        <taxon>Actinomycetota</taxon>
        <taxon>Actinomycetes</taxon>
        <taxon>Kitasatosporales</taxon>
        <taxon>Streptomycetaceae</taxon>
        <taxon>Streptomyces</taxon>
    </lineage>
</organism>
<evidence type="ECO:0000313" key="13">
    <source>
        <dbReference type="EMBL" id="GHI20199.1"/>
    </source>
</evidence>
<evidence type="ECO:0000256" key="7">
    <source>
        <dbReference type="ARBA" id="ARBA00023136"/>
    </source>
</evidence>
<dbReference type="InterPro" id="IPR051474">
    <property type="entry name" value="Anti-sigma-K/W_factor"/>
</dbReference>
<gene>
    <name evidence="13" type="ORF">Shyd_15700</name>
</gene>
<evidence type="ECO:0000256" key="6">
    <source>
        <dbReference type="ARBA" id="ARBA00023015"/>
    </source>
</evidence>
<evidence type="ECO:0000256" key="1">
    <source>
        <dbReference type="ARBA" id="ARBA00004167"/>
    </source>
</evidence>
<comment type="caution">
    <text evidence="13">The sequence shown here is derived from an EMBL/GenBank/DDBJ whole genome shotgun (WGS) entry which is preliminary data.</text>
</comment>
<dbReference type="Pfam" id="PF10099">
    <property type="entry name" value="RskA_C"/>
    <property type="match status" value="1"/>
</dbReference>
<dbReference type="Gene3D" id="1.10.10.1320">
    <property type="entry name" value="Anti-sigma factor, zinc-finger domain"/>
    <property type="match status" value="1"/>
</dbReference>
<evidence type="ECO:0000256" key="9">
    <source>
        <dbReference type="ARBA" id="ARBA00029829"/>
    </source>
</evidence>